<dbReference type="Proteomes" id="UP000198406">
    <property type="component" value="Unassembled WGS sequence"/>
</dbReference>
<dbReference type="InterPro" id="IPR044034">
    <property type="entry name" value="NAC-like_UBA"/>
</dbReference>
<evidence type="ECO:0000259" key="1">
    <source>
        <dbReference type="Pfam" id="PF19026"/>
    </source>
</evidence>
<evidence type="ECO:0000313" key="3">
    <source>
        <dbReference type="Proteomes" id="UP000198406"/>
    </source>
</evidence>
<keyword evidence="3" id="KW-1185">Reference proteome</keyword>
<dbReference type="AlphaFoldDB" id="A0A1Z5K748"/>
<name>A0A1Z5K748_FISSO</name>
<dbReference type="OrthoDB" id="285219at2759"/>
<protein>
    <recommendedName>
        <fullName evidence="1">Nascent polypeptide-associated complex subunit alpha-like UBA domain-containing protein</fullName>
    </recommendedName>
</protein>
<feature type="domain" description="Nascent polypeptide-associated complex subunit alpha-like UBA" evidence="1">
    <location>
        <begin position="55"/>
        <end position="78"/>
    </location>
</feature>
<sequence>MATDEAKQAQQLDSVTDVVQEQEVDIAKAQQALSSFSSNQTQAASASETGIAFAQEDIDLIVSELEVTEEMAQKTLRQVAQDSPEGETLVVAALRKLVTM</sequence>
<evidence type="ECO:0000313" key="2">
    <source>
        <dbReference type="EMBL" id="GAX22046.1"/>
    </source>
</evidence>
<comment type="caution">
    <text evidence="2">The sequence shown here is derived from an EMBL/GenBank/DDBJ whole genome shotgun (WGS) entry which is preliminary data.</text>
</comment>
<proteinExistence type="predicted"/>
<gene>
    <name evidence="2" type="ORF">FisN_6Hh293</name>
</gene>
<accession>A0A1Z5K748</accession>
<organism evidence="2 3">
    <name type="scientific">Fistulifera solaris</name>
    <name type="common">Oleaginous diatom</name>
    <dbReference type="NCBI Taxonomy" id="1519565"/>
    <lineage>
        <taxon>Eukaryota</taxon>
        <taxon>Sar</taxon>
        <taxon>Stramenopiles</taxon>
        <taxon>Ochrophyta</taxon>
        <taxon>Bacillariophyta</taxon>
        <taxon>Bacillariophyceae</taxon>
        <taxon>Bacillariophycidae</taxon>
        <taxon>Naviculales</taxon>
        <taxon>Naviculaceae</taxon>
        <taxon>Fistulifera</taxon>
    </lineage>
</organism>
<reference evidence="2 3" key="1">
    <citation type="journal article" date="2015" name="Plant Cell">
        <title>Oil accumulation by the oleaginous diatom Fistulifera solaris as revealed by the genome and transcriptome.</title>
        <authorList>
            <person name="Tanaka T."/>
            <person name="Maeda Y."/>
            <person name="Veluchamy A."/>
            <person name="Tanaka M."/>
            <person name="Abida H."/>
            <person name="Marechal E."/>
            <person name="Bowler C."/>
            <person name="Muto M."/>
            <person name="Sunaga Y."/>
            <person name="Tanaka M."/>
            <person name="Yoshino T."/>
            <person name="Taniguchi T."/>
            <person name="Fukuda Y."/>
            <person name="Nemoto M."/>
            <person name="Matsumoto M."/>
            <person name="Wong P.S."/>
            <person name="Aburatani S."/>
            <person name="Fujibuchi W."/>
        </authorList>
    </citation>
    <scope>NUCLEOTIDE SEQUENCE [LARGE SCALE GENOMIC DNA]</scope>
    <source>
        <strain evidence="2 3">JPCC DA0580</strain>
    </source>
</reference>
<dbReference type="Pfam" id="PF19026">
    <property type="entry name" value="UBA_HYPK"/>
    <property type="match status" value="1"/>
</dbReference>
<dbReference type="InParanoid" id="A0A1Z5K748"/>
<dbReference type="EMBL" id="BDSP01000177">
    <property type="protein sequence ID" value="GAX22046.1"/>
    <property type="molecule type" value="Genomic_DNA"/>
</dbReference>